<dbReference type="SUPFAM" id="SSF51735">
    <property type="entry name" value="NAD(P)-binding Rossmann-fold domains"/>
    <property type="match status" value="1"/>
</dbReference>
<dbReference type="KEGG" id="hdf:AArcSl_3249"/>
<keyword evidence="4" id="KW-1185">Reference proteome</keyword>
<keyword evidence="1" id="KW-0560">Oxidoreductase</keyword>
<gene>
    <name evidence="3" type="ORF">AArcSl_3249</name>
</gene>
<dbReference type="Pfam" id="PF00106">
    <property type="entry name" value="adh_short"/>
    <property type="match status" value="1"/>
</dbReference>
<evidence type="ECO:0000313" key="3">
    <source>
        <dbReference type="EMBL" id="AUX10855.1"/>
    </source>
</evidence>
<proteinExistence type="predicted"/>
<dbReference type="EMBL" id="CP025066">
    <property type="protein sequence ID" value="AUX10855.1"/>
    <property type="molecule type" value="Genomic_DNA"/>
</dbReference>
<dbReference type="NCBIfam" id="NF004513">
    <property type="entry name" value="PRK05854.1"/>
    <property type="match status" value="1"/>
</dbReference>
<dbReference type="CDD" id="cd05327">
    <property type="entry name" value="retinol-DH_like_SDR_c_like"/>
    <property type="match status" value="1"/>
</dbReference>
<name>A0A343TP33_9EURY</name>
<dbReference type="GeneID" id="37879614"/>
<dbReference type="NCBIfam" id="NF004846">
    <property type="entry name" value="PRK06197.1"/>
    <property type="match status" value="1"/>
</dbReference>
<evidence type="ECO:0000256" key="1">
    <source>
        <dbReference type="ARBA" id="ARBA00023002"/>
    </source>
</evidence>
<dbReference type="PANTHER" id="PTHR43157">
    <property type="entry name" value="PHOSPHATIDYLINOSITOL-GLYCAN BIOSYNTHESIS CLASS F PROTEIN-RELATED"/>
    <property type="match status" value="1"/>
</dbReference>
<organism evidence="3 4">
    <name type="scientific">Halalkaliarchaeum desulfuricum</name>
    <dbReference type="NCBI Taxonomy" id="2055893"/>
    <lineage>
        <taxon>Archaea</taxon>
        <taxon>Methanobacteriati</taxon>
        <taxon>Methanobacteriota</taxon>
        <taxon>Stenosarchaea group</taxon>
        <taxon>Halobacteria</taxon>
        <taxon>Halobacteriales</taxon>
        <taxon>Haloferacaceae</taxon>
        <taxon>Halalkaliarchaeum</taxon>
    </lineage>
</organism>
<dbReference type="Proteomes" id="UP000263012">
    <property type="component" value="Chromosome"/>
</dbReference>
<dbReference type="Gene3D" id="3.40.50.720">
    <property type="entry name" value="NAD(P)-binding Rossmann-like Domain"/>
    <property type="match status" value="1"/>
</dbReference>
<dbReference type="GO" id="GO:0016491">
    <property type="term" value="F:oxidoreductase activity"/>
    <property type="evidence" value="ECO:0007669"/>
    <property type="project" value="UniProtKB-KW"/>
</dbReference>
<dbReference type="PANTHER" id="PTHR43157:SF31">
    <property type="entry name" value="PHOSPHATIDYLINOSITOL-GLYCAN BIOSYNTHESIS CLASS F PROTEIN"/>
    <property type="match status" value="1"/>
</dbReference>
<sequence length="306" mass="33194">MGWSVEDVPDQTGRRIVITGANSGIGFEAASVLAREGARVVMACRSLDRGEAAAEEIREAAGDVDLAVRRLDLADLESVRSFPNRLAPDDRPIDVLVNNAGIMGIPRHETDEGFEQQFGVNHLGHFALTGVLCSDLADKARVVTVSSGMHERGEIDFEDLHGEKSYGKWDAYAQSKLANLLFAYELDRRAEDADTSITSVGVHPGYADTSLQSRGPELAGSPVRKAMMRVANAIFAQPAADGALPTLYAATAPDVEGGEYYGPGGLLNMRGPPERQQSSERSYDRETARRLWELSEELTGVQFDLE</sequence>
<accession>A0A343TP33</accession>
<protein>
    <submittedName>
        <fullName evidence="3">Short-chain dehydrogenase/reductase SDR</fullName>
    </submittedName>
</protein>
<evidence type="ECO:0000256" key="2">
    <source>
        <dbReference type="SAM" id="MobiDB-lite"/>
    </source>
</evidence>
<dbReference type="RefSeq" id="WP_119821535.1">
    <property type="nucleotide sequence ID" value="NZ_CP025066.1"/>
</dbReference>
<dbReference type="AlphaFoldDB" id="A0A343TP33"/>
<reference evidence="4" key="1">
    <citation type="submission" date="2017-11" db="EMBL/GenBank/DDBJ databases">
        <title>Phenotypic and genomic properties of facultatively anaerobic sulfur-reducing natronoarchaea from hypersaline soda lakes.</title>
        <authorList>
            <person name="Sorokin D.Y."/>
            <person name="Kublanov I.V."/>
            <person name="Roman P."/>
            <person name="Sinninghe Damste J.S."/>
            <person name="Golyshin P.N."/>
            <person name="Rojo D."/>
            <person name="Ciordia S."/>
            <person name="Mena M.D.C."/>
            <person name="Ferrer M."/>
            <person name="Messina E."/>
            <person name="Smedile F."/>
            <person name="La Spada G."/>
            <person name="La Cono V."/>
            <person name="Yakimov M.M."/>
        </authorList>
    </citation>
    <scope>NUCLEOTIDE SEQUENCE [LARGE SCALE GENOMIC DNA]</scope>
    <source>
        <strain evidence="4">AArc-Sl</strain>
    </source>
</reference>
<dbReference type="PRINTS" id="PR00081">
    <property type="entry name" value="GDHRDH"/>
</dbReference>
<feature type="compositionally biased region" description="Basic and acidic residues" evidence="2">
    <location>
        <begin position="277"/>
        <end position="287"/>
    </location>
</feature>
<dbReference type="InterPro" id="IPR002347">
    <property type="entry name" value="SDR_fam"/>
</dbReference>
<evidence type="ECO:0000313" key="4">
    <source>
        <dbReference type="Proteomes" id="UP000263012"/>
    </source>
</evidence>
<dbReference type="InterPro" id="IPR036291">
    <property type="entry name" value="NAD(P)-bd_dom_sf"/>
</dbReference>
<feature type="region of interest" description="Disordered" evidence="2">
    <location>
        <begin position="261"/>
        <end position="287"/>
    </location>
</feature>